<dbReference type="PANTHER" id="PTHR31988">
    <property type="entry name" value="ESTERASE, PUTATIVE (DUF303)-RELATED"/>
    <property type="match status" value="1"/>
</dbReference>
<evidence type="ECO:0000313" key="4">
    <source>
        <dbReference type="EMBL" id="MEX6689296.1"/>
    </source>
</evidence>
<dbReference type="Proteomes" id="UP001560573">
    <property type="component" value="Unassembled WGS sequence"/>
</dbReference>
<dbReference type="SUPFAM" id="SSF52266">
    <property type="entry name" value="SGNH hydrolase"/>
    <property type="match status" value="1"/>
</dbReference>
<accession>A0ABV3ZJM1</accession>
<evidence type="ECO:0000313" key="5">
    <source>
        <dbReference type="Proteomes" id="UP001560573"/>
    </source>
</evidence>
<dbReference type="InterPro" id="IPR005181">
    <property type="entry name" value="SASA"/>
</dbReference>
<feature type="signal peptide" evidence="2">
    <location>
        <begin position="1"/>
        <end position="22"/>
    </location>
</feature>
<evidence type="ECO:0000256" key="1">
    <source>
        <dbReference type="ARBA" id="ARBA00022801"/>
    </source>
</evidence>
<sequence length="271" mass="29913">MKVVVYLICIVMCNCAMGQAGALFLVAGQSNAVGQGDSLQSAQCDAGSAYEYSFITNALRELKDPVGIAELHFEKAHTGSAWPAFAKAFHQLSGKKVIIIQAARGGSSCHIKAEMNNYGTWDTQGHLPLFDSAIIKAKAAAHNTNMPVAGIIWSQGERDANAINAGQLTITEYKNALESVIKRFRNELGEKIPFYIIQTGHYVNHPVNGFDEVRKSQEEVAGTMKHVFIVYSDTNTFRQKQWMKDEIHYNQTALNDIGKEIANKVFLTNKK</sequence>
<evidence type="ECO:0000256" key="2">
    <source>
        <dbReference type="SAM" id="SignalP"/>
    </source>
</evidence>
<dbReference type="RefSeq" id="WP_369330704.1">
    <property type="nucleotide sequence ID" value="NZ_JAULBC010000006.1"/>
</dbReference>
<dbReference type="PANTHER" id="PTHR31988:SF19">
    <property type="entry name" value="9-O-ACETYL-N-ACETYLNEURAMINIC ACID DEACETYLASE-RELATED"/>
    <property type="match status" value="1"/>
</dbReference>
<feature type="domain" description="Sialate O-acetylesterase" evidence="3">
    <location>
        <begin position="22"/>
        <end position="265"/>
    </location>
</feature>
<protein>
    <submittedName>
        <fullName evidence="4">Sialate O-acetylesterase</fullName>
    </submittedName>
</protein>
<keyword evidence="5" id="KW-1185">Reference proteome</keyword>
<gene>
    <name evidence="4" type="ORF">QTN47_17435</name>
</gene>
<keyword evidence="1" id="KW-0378">Hydrolase</keyword>
<proteinExistence type="predicted"/>
<organism evidence="4 5">
    <name type="scientific">Danxiaibacter flavus</name>
    <dbReference type="NCBI Taxonomy" id="3049108"/>
    <lineage>
        <taxon>Bacteria</taxon>
        <taxon>Pseudomonadati</taxon>
        <taxon>Bacteroidota</taxon>
        <taxon>Chitinophagia</taxon>
        <taxon>Chitinophagales</taxon>
        <taxon>Chitinophagaceae</taxon>
        <taxon>Danxiaibacter</taxon>
    </lineage>
</organism>
<dbReference type="Pfam" id="PF03629">
    <property type="entry name" value="SASA"/>
    <property type="match status" value="1"/>
</dbReference>
<keyword evidence="2" id="KW-0732">Signal</keyword>
<comment type="caution">
    <text evidence="4">The sequence shown here is derived from an EMBL/GenBank/DDBJ whole genome shotgun (WGS) entry which is preliminary data.</text>
</comment>
<feature type="chain" id="PRO_5046751423" evidence="2">
    <location>
        <begin position="23"/>
        <end position="271"/>
    </location>
</feature>
<dbReference type="InterPro" id="IPR052940">
    <property type="entry name" value="Carb_Esterase_6"/>
</dbReference>
<dbReference type="Gene3D" id="3.40.50.1110">
    <property type="entry name" value="SGNH hydrolase"/>
    <property type="match status" value="1"/>
</dbReference>
<dbReference type="InterPro" id="IPR036514">
    <property type="entry name" value="SGNH_hydro_sf"/>
</dbReference>
<evidence type="ECO:0000259" key="3">
    <source>
        <dbReference type="Pfam" id="PF03629"/>
    </source>
</evidence>
<name>A0ABV3ZJM1_9BACT</name>
<reference evidence="4 5" key="1">
    <citation type="submission" date="2023-07" db="EMBL/GenBank/DDBJ databases">
        <authorList>
            <person name="Lian W.-H."/>
        </authorList>
    </citation>
    <scope>NUCLEOTIDE SEQUENCE [LARGE SCALE GENOMIC DNA]</scope>
    <source>
        <strain evidence="4 5">SYSU DXS3180</strain>
    </source>
</reference>
<dbReference type="EMBL" id="JAULBC010000006">
    <property type="protein sequence ID" value="MEX6689296.1"/>
    <property type="molecule type" value="Genomic_DNA"/>
</dbReference>